<sequence>MAAAVQQSNPFIKQLGANDRKTRDRAITQLRTFLSRSTAFTHLDLLKLWKGFFYAMWSADKPRYQQALARDLASLHTVFSSNANTLLFIRCFWETMGREWGGIESLRMDKFLYLVRVFIAQSFTWLARDGWKDAESRTEFLEILEHEGPMNAREVKVPNGLRYHVLDIYVDELDKADGERSAPVEEMMGPITRLSKDCPVKSVRERAREALDDSRLADWKGENINDEEDEDEEEGTDDKNSDDEFGGFDD</sequence>
<dbReference type="PANTHER" id="PTHR13026">
    <property type="entry name" value="NNP-1 PROTEIN NOVEL NUCLEAR PROTEIN 1 NOP52"/>
    <property type="match status" value="1"/>
</dbReference>
<dbReference type="GeneID" id="95974078"/>
<proteinExistence type="inferred from homology"/>
<evidence type="ECO:0000256" key="4">
    <source>
        <dbReference type="ARBA" id="ARBA00023242"/>
    </source>
</evidence>
<name>A0ABR3PDV7_9PEZI</name>
<organism evidence="6 7">
    <name type="scientific">Neodothiora populina</name>
    <dbReference type="NCBI Taxonomy" id="2781224"/>
    <lineage>
        <taxon>Eukaryota</taxon>
        <taxon>Fungi</taxon>
        <taxon>Dikarya</taxon>
        <taxon>Ascomycota</taxon>
        <taxon>Pezizomycotina</taxon>
        <taxon>Dothideomycetes</taxon>
        <taxon>Dothideomycetidae</taxon>
        <taxon>Dothideales</taxon>
        <taxon>Dothioraceae</taxon>
        <taxon>Neodothiora</taxon>
    </lineage>
</organism>
<evidence type="ECO:0000256" key="3">
    <source>
        <dbReference type="ARBA" id="ARBA00022552"/>
    </source>
</evidence>
<comment type="subcellular location">
    <subcellularLocation>
        <location evidence="1">Nucleus</location>
    </subcellularLocation>
</comment>
<evidence type="ECO:0000313" key="7">
    <source>
        <dbReference type="Proteomes" id="UP001562354"/>
    </source>
</evidence>
<dbReference type="PANTHER" id="PTHR13026:SF0">
    <property type="entry name" value="RIBOSOMAL RNA PROCESSING 1B"/>
    <property type="match status" value="1"/>
</dbReference>
<evidence type="ECO:0000313" key="6">
    <source>
        <dbReference type="EMBL" id="KAL1303921.1"/>
    </source>
</evidence>
<dbReference type="InterPro" id="IPR010301">
    <property type="entry name" value="RRP1"/>
</dbReference>
<keyword evidence="4" id="KW-0539">Nucleus</keyword>
<feature type="compositionally biased region" description="Acidic residues" evidence="5">
    <location>
        <begin position="224"/>
        <end position="250"/>
    </location>
</feature>
<accession>A0ABR3PDV7</accession>
<keyword evidence="3" id="KW-0698">rRNA processing</keyword>
<feature type="compositionally biased region" description="Basic and acidic residues" evidence="5">
    <location>
        <begin position="209"/>
        <end position="223"/>
    </location>
</feature>
<dbReference type="EMBL" id="JBFMKM010000009">
    <property type="protein sequence ID" value="KAL1303921.1"/>
    <property type="molecule type" value="Genomic_DNA"/>
</dbReference>
<evidence type="ECO:0000256" key="5">
    <source>
        <dbReference type="SAM" id="MobiDB-lite"/>
    </source>
</evidence>
<feature type="region of interest" description="Disordered" evidence="5">
    <location>
        <begin position="209"/>
        <end position="250"/>
    </location>
</feature>
<dbReference type="Pfam" id="PF05997">
    <property type="entry name" value="Nop52"/>
    <property type="match status" value="1"/>
</dbReference>
<evidence type="ECO:0000256" key="2">
    <source>
        <dbReference type="ARBA" id="ARBA00006374"/>
    </source>
</evidence>
<dbReference type="Proteomes" id="UP001562354">
    <property type="component" value="Unassembled WGS sequence"/>
</dbReference>
<protein>
    <submittedName>
        <fullName evidence="6">Uncharacterized protein</fullName>
    </submittedName>
</protein>
<dbReference type="RefSeq" id="XP_069200196.1">
    <property type="nucleotide sequence ID" value="XM_069343432.1"/>
</dbReference>
<gene>
    <name evidence="6" type="ORF">AAFC00_000375</name>
</gene>
<comment type="caution">
    <text evidence="6">The sequence shown here is derived from an EMBL/GenBank/DDBJ whole genome shotgun (WGS) entry which is preliminary data.</text>
</comment>
<comment type="similarity">
    <text evidence="2">Belongs to the RRP1 family.</text>
</comment>
<evidence type="ECO:0000256" key="1">
    <source>
        <dbReference type="ARBA" id="ARBA00004123"/>
    </source>
</evidence>
<reference evidence="6 7" key="1">
    <citation type="submission" date="2024-07" db="EMBL/GenBank/DDBJ databases">
        <title>Draft sequence of the Neodothiora populina.</title>
        <authorList>
            <person name="Drown D.D."/>
            <person name="Schuette U.S."/>
            <person name="Buechlein A.B."/>
            <person name="Rusch D.R."/>
            <person name="Winton L.W."/>
            <person name="Adams G.A."/>
        </authorList>
    </citation>
    <scope>NUCLEOTIDE SEQUENCE [LARGE SCALE GENOMIC DNA]</scope>
    <source>
        <strain evidence="6 7">CPC 39397</strain>
    </source>
</reference>
<keyword evidence="7" id="KW-1185">Reference proteome</keyword>